<dbReference type="EMBL" id="CP012029">
    <property type="protein sequence ID" value="ALO24786.1"/>
    <property type="molecule type" value="Genomic_DNA"/>
</dbReference>
<reference evidence="1 2" key="1">
    <citation type="journal article" date="2015" name="PLoS Negl. Trop. Dis.">
        <title>Distribution of Plasmids in Distinct Leptospira Pathogenic Species.</title>
        <authorList>
            <person name="Wang Y."/>
            <person name="Zhuang X."/>
            <person name="Zhong Y."/>
            <person name="Zhang C."/>
            <person name="Zhang Y."/>
            <person name="Zeng L."/>
            <person name="Zhu Y."/>
            <person name="He P."/>
            <person name="Dong K."/>
            <person name="Pal U."/>
            <person name="Guo X."/>
            <person name="Qin J."/>
        </authorList>
    </citation>
    <scope>NUCLEOTIDE SEQUENCE [LARGE SCALE GENOMIC DNA]</scope>
    <source>
        <strain evidence="1 2">56604</strain>
    </source>
</reference>
<dbReference type="PATRIC" id="fig|280505.15.peg.424"/>
<gene>
    <name evidence="1" type="ORF">LBBP_00431</name>
</gene>
<accession>A0A0S2IME2</accession>
<organism evidence="1">
    <name type="scientific">Leptospira borgpetersenii serovar Ballum</name>
    <dbReference type="NCBI Taxonomy" id="280505"/>
    <lineage>
        <taxon>Bacteria</taxon>
        <taxon>Pseudomonadati</taxon>
        <taxon>Spirochaetota</taxon>
        <taxon>Spirochaetia</taxon>
        <taxon>Leptospirales</taxon>
        <taxon>Leptospiraceae</taxon>
        <taxon>Leptospira</taxon>
    </lineage>
</organism>
<proteinExistence type="predicted"/>
<evidence type="ECO:0000313" key="2">
    <source>
        <dbReference type="Proteomes" id="UP000058857"/>
    </source>
</evidence>
<protein>
    <submittedName>
        <fullName evidence="1">Uncharacterized protein</fullName>
    </submittedName>
</protein>
<dbReference type="Proteomes" id="UP000058857">
    <property type="component" value="Chromosome 1"/>
</dbReference>
<evidence type="ECO:0000313" key="1">
    <source>
        <dbReference type="EMBL" id="ALO24786.1"/>
    </source>
</evidence>
<name>A0A0S2IME2_LEPBO</name>
<sequence>MLLTFLIGSFETGSYMNCQGWMNMSCCLKAYLEYGINLRKGFF</sequence>
<dbReference type="AlphaFoldDB" id="A0A0S2IME2"/>